<protein>
    <submittedName>
        <fullName evidence="2">Uncharacterized protein</fullName>
    </submittedName>
</protein>
<evidence type="ECO:0000313" key="2">
    <source>
        <dbReference type="EMBL" id="GAA5500403.1"/>
    </source>
</evidence>
<evidence type="ECO:0000256" key="1">
    <source>
        <dbReference type="SAM" id="MobiDB-lite"/>
    </source>
</evidence>
<gene>
    <name evidence="2" type="ORF">Dxin01_00124</name>
</gene>
<reference evidence="2 3" key="1">
    <citation type="submission" date="2024-02" db="EMBL/GenBank/DDBJ databases">
        <title>Deinococcus xinjiangensis NBRC 107630.</title>
        <authorList>
            <person name="Ichikawa N."/>
            <person name="Katano-Makiyama Y."/>
            <person name="Hidaka K."/>
        </authorList>
    </citation>
    <scope>NUCLEOTIDE SEQUENCE [LARGE SCALE GENOMIC DNA]</scope>
    <source>
        <strain evidence="2 3">NBRC 107630</strain>
    </source>
</reference>
<evidence type="ECO:0000313" key="3">
    <source>
        <dbReference type="Proteomes" id="UP001458946"/>
    </source>
</evidence>
<comment type="caution">
    <text evidence="2">The sequence shown here is derived from an EMBL/GenBank/DDBJ whole genome shotgun (WGS) entry which is preliminary data.</text>
</comment>
<dbReference type="Proteomes" id="UP001458946">
    <property type="component" value="Unassembled WGS sequence"/>
</dbReference>
<organism evidence="2 3">
    <name type="scientific">Deinococcus xinjiangensis</name>
    <dbReference type="NCBI Taxonomy" id="457454"/>
    <lineage>
        <taxon>Bacteria</taxon>
        <taxon>Thermotogati</taxon>
        <taxon>Deinococcota</taxon>
        <taxon>Deinococci</taxon>
        <taxon>Deinococcales</taxon>
        <taxon>Deinococcaceae</taxon>
        <taxon>Deinococcus</taxon>
    </lineage>
</organism>
<feature type="region of interest" description="Disordered" evidence="1">
    <location>
        <begin position="82"/>
        <end position="108"/>
    </location>
</feature>
<dbReference type="EMBL" id="BAABRN010000001">
    <property type="protein sequence ID" value="GAA5500403.1"/>
    <property type="molecule type" value="Genomic_DNA"/>
</dbReference>
<name>A0ABP9V8U0_9DEIO</name>
<accession>A0ABP9V8U0</accession>
<dbReference type="RefSeq" id="WP_353540389.1">
    <property type="nucleotide sequence ID" value="NZ_BAABRN010000001.1"/>
</dbReference>
<sequence length="108" mass="12501">MTEQKVIPREILAQDSFAQDQNSIQARMEQMERLGLEYIHETTGQRRVHDPERLISHNEAFQIAAEHRQAGEVFLQVKHLETRNTNQEERPESAGREPETVSVHADAE</sequence>
<proteinExistence type="predicted"/>
<keyword evidence="3" id="KW-1185">Reference proteome</keyword>